<dbReference type="InterPro" id="IPR009838">
    <property type="entry name" value="T4SS_TraL"/>
</dbReference>
<sequence length="94" mass="10538">MKEIDIPRYVDSQTQLLFWEIDEAAIFIGCLGAGIALGGWATIASLAGGWYAVKRFKRFKSGALDGVLHHLCYEAGVMGLNKHYDDSSKRDYFY</sequence>
<gene>
    <name evidence="2" type="ORF">BGP82_27760</name>
</gene>
<reference evidence="2 3" key="2">
    <citation type="submission" date="2018-03" db="EMBL/GenBank/DDBJ databases">
        <title>Draft genome of Pseudomonas putida strain KH-18-2.</title>
        <authorList>
            <person name="Yoshizawa S."/>
            <person name="Khan N.H."/>
            <person name="Nishimura M."/>
            <person name="Chiura H.X."/>
            <person name="Ogura Y."/>
            <person name="Hayashi T."/>
            <person name="Kogure K."/>
        </authorList>
    </citation>
    <scope>NUCLEOTIDE SEQUENCE [LARGE SCALE GENOMIC DNA]</scope>
    <source>
        <strain evidence="2 3">KH-18-2</strain>
    </source>
</reference>
<keyword evidence="1" id="KW-0472">Membrane</keyword>
<name>A0A179RI15_PSEPU</name>
<reference evidence="2 3" key="1">
    <citation type="submission" date="2016-08" db="EMBL/GenBank/DDBJ databases">
        <authorList>
            <person name="Seilhamer J.J."/>
        </authorList>
    </citation>
    <scope>NUCLEOTIDE SEQUENCE [LARGE SCALE GENOMIC DNA]</scope>
    <source>
        <strain evidence="2 3">KH-18-2</strain>
    </source>
</reference>
<comment type="caution">
    <text evidence="2">The sequence shown here is derived from an EMBL/GenBank/DDBJ whole genome shotgun (WGS) entry which is preliminary data.</text>
</comment>
<keyword evidence="1" id="KW-1133">Transmembrane helix</keyword>
<dbReference type="Proteomes" id="UP000237378">
    <property type="component" value="Unassembled WGS sequence"/>
</dbReference>
<accession>A0A179RI15</accession>
<dbReference type="EMBL" id="MING01000087">
    <property type="protein sequence ID" value="POF99642.1"/>
    <property type="molecule type" value="Genomic_DNA"/>
</dbReference>
<evidence type="ECO:0000313" key="2">
    <source>
        <dbReference type="EMBL" id="POF99642.1"/>
    </source>
</evidence>
<dbReference type="NCBIfam" id="TIGR02762">
    <property type="entry name" value="TraL_TIGR"/>
    <property type="match status" value="1"/>
</dbReference>
<dbReference type="RefSeq" id="WP_020190089.1">
    <property type="nucleotide sequence ID" value="NZ_BKWG01000097.1"/>
</dbReference>
<evidence type="ECO:0000313" key="3">
    <source>
        <dbReference type="Proteomes" id="UP000237378"/>
    </source>
</evidence>
<feature type="transmembrane region" description="Helical" evidence="1">
    <location>
        <begin position="24"/>
        <end position="53"/>
    </location>
</feature>
<proteinExistence type="predicted"/>
<keyword evidence="1" id="KW-0812">Transmembrane</keyword>
<organism evidence="2 3">
    <name type="scientific">Pseudomonas putida</name>
    <name type="common">Arthrobacter siderocapsulatus</name>
    <dbReference type="NCBI Taxonomy" id="303"/>
    <lineage>
        <taxon>Bacteria</taxon>
        <taxon>Pseudomonadati</taxon>
        <taxon>Pseudomonadota</taxon>
        <taxon>Gammaproteobacteria</taxon>
        <taxon>Pseudomonadales</taxon>
        <taxon>Pseudomonadaceae</taxon>
        <taxon>Pseudomonas</taxon>
    </lineage>
</organism>
<dbReference type="GO" id="GO:0019867">
    <property type="term" value="C:outer membrane"/>
    <property type="evidence" value="ECO:0007669"/>
    <property type="project" value="InterPro"/>
</dbReference>
<dbReference type="AlphaFoldDB" id="A0A179RI15"/>
<protein>
    <submittedName>
        <fullName evidence="2">Type IV conjugative transfer system protein TraL</fullName>
    </submittedName>
</protein>
<evidence type="ECO:0000256" key="1">
    <source>
        <dbReference type="SAM" id="Phobius"/>
    </source>
</evidence>
<dbReference type="Pfam" id="PF07178">
    <property type="entry name" value="TraL"/>
    <property type="match status" value="1"/>
</dbReference>